<evidence type="ECO:0000256" key="1">
    <source>
        <dbReference type="SAM" id="MobiDB-lite"/>
    </source>
</evidence>
<gene>
    <name evidence="2" type="ORF">NDU88_005464</name>
</gene>
<accession>A0AAV7SLQ9</accession>
<dbReference type="AlphaFoldDB" id="A0AAV7SLQ9"/>
<comment type="caution">
    <text evidence="2">The sequence shown here is derived from an EMBL/GenBank/DDBJ whole genome shotgun (WGS) entry which is preliminary data.</text>
</comment>
<evidence type="ECO:0000313" key="3">
    <source>
        <dbReference type="Proteomes" id="UP001066276"/>
    </source>
</evidence>
<organism evidence="2 3">
    <name type="scientific">Pleurodeles waltl</name>
    <name type="common">Iberian ribbed newt</name>
    <dbReference type="NCBI Taxonomy" id="8319"/>
    <lineage>
        <taxon>Eukaryota</taxon>
        <taxon>Metazoa</taxon>
        <taxon>Chordata</taxon>
        <taxon>Craniata</taxon>
        <taxon>Vertebrata</taxon>
        <taxon>Euteleostomi</taxon>
        <taxon>Amphibia</taxon>
        <taxon>Batrachia</taxon>
        <taxon>Caudata</taxon>
        <taxon>Salamandroidea</taxon>
        <taxon>Salamandridae</taxon>
        <taxon>Pleurodelinae</taxon>
        <taxon>Pleurodeles</taxon>
    </lineage>
</organism>
<proteinExistence type="predicted"/>
<dbReference type="Proteomes" id="UP001066276">
    <property type="component" value="Chromosome 4_2"/>
</dbReference>
<feature type="region of interest" description="Disordered" evidence="1">
    <location>
        <begin position="119"/>
        <end position="244"/>
    </location>
</feature>
<name>A0AAV7SLQ9_PLEWA</name>
<feature type="compositionally biased region" description="Low complexity" evidence="1">
    <location>
        <begin position="176"/>
        <end position="187"/>
    </location>
</feature>
<reference evidence="2" key="1">
    <citation type="journal article" date="2022" name="bioRxiv">
        <title>Sequencing and chromosome-scale assembly of the giantPleurodeles waltlgenome.</title>
        <authorList>
            <person name="Brown T."/>
            <person name="Elewa A."/>
            <person name="Iarovenko S."/>
            <person name="Subramanian E."/>
            <person name="Araus A.J."/>
            <person name="Petzold A."/>
            <person name="Susuki M."/>
            <person name="Suzuki K.-i.T."/>
            <person name="Hayashi T."/>
            <person name="Toyoda A."/>
            <person name="Oliveira C."/>
            <person name="Osipova E."/>
            <person name="Leigh N.D."/>
            <person name="Simon A."/>
            <person name="Yun M.H."/>
        </authorList>
    </citation>
    <scope>NUCLEOTIDE SEQUENCE</scope>
    <source>
        <strain evidence="2">20211129_DDA</strain>
        <tissue evidence="2">Liver</tissue>
    </source>
</reference>
<keyword evidence="3" id="KW-1185">Reference proteome</keyword>
<evidence type="ECO:0000313" key="2">
    <source>
        <dbReference type="EMBL" id="KAJ1165034.1"/>
    </source>
</evidence>
<feature type="region of interest" description="Disordered" evidence="1">
    <location>
        <begin position="68"/>
        <end position="88"/>
    </location>
</feature>
<sequence>MPTRASRGPEGEARLSGCDLIVLVLVYSYVNLTVIMGCSKFSVGSEQPHALTRLLTLFAPPALGPRPACPVARSRGGGAAASRPQHLSRTQCMAGLEPGAMPRPPKPGAAFRQAPGVQIPSQRARPAQAPSAGQGSLRQTRAPGLGSHTAGARPPQRSGIHKSSPHGSDAQEGRSWRSNPNRSGPSSPLAPGAEADHAGRNRFSQRSQRESRAGLPGEFLQGAVGVGAPTPKKMQGGPAIVGLS</sequence>
<protein>
    <submittedName>
        <fullName evidence="2">Uncharacterized protein</fullName>
    </submittedName>
</protein>
<dbReference type="EMBL" id="JANPWB010000008">
    <property type="protein sequence ID" value="KAJ1165034.1"/>
    <property type="molecule type" value="Genomic_DNA"/>
</dbReference>